<dbReference type="Pfam" id="PF22725">
    <property type="entry name" value="GFO_IDH_MocA_C3"/>
    <property type="match status" value="1"/>
</dbReference>
<dbReference type="EMBL" id="JACMSF010000048">
    <property type="protein sequence ID" value="MBC2906269.1"/>
    <property type="molecule type" value="Genomic_DNA"/>
</dbReference>
<dbReference type="InterPro" id="IPR036291">
    <property type="entry name" value="NAD(P)-bd_dom_sf"/>
</dbReference>
<proteinExistence type="inferred from homology"/>
<name>A0A7X1J8S1_9ACTN</name>
<dbReference type="AlphaFoldDB" id="A0A7X1J8S1"/>
<dbReference type="InterPro" id="IPR050984">
    <property type="entry name" value="Gfo/Idh/MocA_domain"/>
</dbReference>
<protein>
    <submittedName>
        <fullName evidence="5">Gfo/Idh/MocA family oxidoreductase</fullName>
    </submittedName>
</protein>
<dbReference type="InterPro" id="IPR000683">
    <property type="entry name" value="Gfo/Idh/MocA-like_OxRdtase_N"/>
</dbReference>
<dbReference type="PANTHER" id="PTHR22604:SF105">
    <property type="entry name" value="TRANS-1,2-DIHYDROBENZENE-1,2-DIOL DEHYDROGENASE"/>
    <property type="match status" value="1"/>
</dbReference>
<dbReference type="Gene3D" id="3.40.50.720">
    <property type="entry name" value="NAD(P)-binding Rossmann-like Domain"/>
    <property type="match status" value="1"/>
</dbReference>
<comment type="caution">
    <text evidence="5">The sequence shown here is derived from an EMBL/GenBank/DDBJ whole genome shotgun (WGS) entry which is preliminary data.</text>
</comment>
<dbReference type="PANTHER" id="PTHR22604">
    <property type="entry name" value="OXIDOREDUCTASES"/>
    <property type="match status" value="1"/>
</dbReference>
<dbReference type="RefSeq" id="WP_186286190.1">
    <property type="nucleotide sequence ID" value="NZ_JACMSF010000048.1"/>
</dbReference>
<keyword evidence="6" id="KW-1185">Reference proteome</keyword>
<keyword evidence="2" id="KW-0560">Oxidoreductase</keyword>
<evidence type="ECO:0000256" key="1">
    <source>
        <dbReference type="ARBA" id="ARBA00010928"/>
    </source>
</evidence>
<dbReference type="SUPFAM" id="SSF55347">
    <property type="entry name" value="Glyceraldehyde-3-phosphate dehydrogenase-like, C-terminal domain"/>
    <property type="match status" value="1"/>
</dbReference>
<evidence type="ECO:0000259" key="3">
    <source>
        <dbReference type="Pfam" id="PF01408"/>
    </source>
</evidence>
<reference evidence="5 6" key="1">
    <citation type="submission" date="2020-08" db="EMBL/GenBank/DDBJ databases">
        <title>Streptomyces sp. PSKA01 genome sequencing and assembly.</title>
        <authorList>
            <person name="Mandal S."/>
            <person name="Maiti P.K."/>
            <person name="Das P."/>
        </authorList>
    </citation>
    <scope>NUCLEOTIDE SEQUENCE [LARGE SCALE GENOMIC DNA]</scope>
    <source>
        <strain evidence="5 6">PSKA01</strain>
    </source>
</reference>
<gene>
    <name evidence="5" type="ORF">H4N64_32995</name>
</gene>
<evidence type="ECO:0000259" key="4">
    <source>
        <dbReference type="Pfam" id="PF22725"/>
    </source>
</evidence>
<comment type="similarity">
    <text evidence="1">Belongs to the Gfo/Idh/MocA family.</text>
</comment>
<dbReference type="SUPFAM" id="SSF51735">
    <property type="entry name" value="NAD(P)-binding Rossmann-fold domains"/>
    <property type="match status" value="1"/>
</dbReference>
<evidence type="ECO:0000313" key="5">
    <source>
        <dbReference type="EMBL" id="MBC2906269.1"/>
    </source>
</evidence>
<evidence type="ECO:0000313" key="6">
    <source>
        <dbReference type="Proteomes" id="UP000584670"/>
    </source>
</evidence>
<evidence type="ECO:0000256" key="2">
    <source>
        <dbReference type="ARBA" id="ARBA00023002"/>
    </source>
</evidence>
<organism evidence="5 6">
    <name type="scientific">Streptomyces cupreus</name>
    <dbReference type="NCBI Taxonomy" id="2759956"/>
    <lineage>
        <taxon>Bacteria</taxon>
        <taxon>Bacillati</taxon>
        <taxon>Actinomycetota</taxon>
        <taxon>Actinomycetes</taxon>
        <taxon>Kitasatosporales</taxon>
        <taxon>Streptomycetaceae</taxon>
        <taxon>Streptomyces</taxon>
    </lineage>
</organism>
<accession>A0A7X1J8S1</accession>
<dbReference type="InterPro" id="IPR055170">
    <property type="entry name" value="GFO_IDH_MocA-like_dom"/>
</dbReference>
<feature type="domain" description="Gfo/Idh/MocA-like oxidoreductase N-terminal" evidence="3">
    <location>
        <begin position="14"/>
        <end position="132"/>
    </location>
</feature>
<dbReference type="Gene3D" id="3.30.360.10">
    <property type="entry name" value="Dihydrodipicolinate Reductase, domain 2"/>
    <property type="match status" value="1"/>
</dbReference>
<dbReference type="Pfam" id="PF01408">
    <property type="entry name" value="GFO_IDH_MocA"/>
    <property type="match status" value="1"/>
</dbReference>
<dbReference type="GO" id="GO:0016491">
    <property type="term" value="F:oxidoreductase activity"/>
    <property type="evidence" value="ECO:0007669"/>
    <property type="project" value="UniProtKB-KW"/>
</dbReference>
<dbReference type="Proteomes" id="UP000584670">
    <property type="component" value="Unassembled WGS sequence"/>
</dbReference>
<sequence>MSSGGTRTDAVGLGLLGCADIAIRKVLPALAATPGSGLRLAAVASRTPERAKEVAVRFGARAVTDYPELLTDPEVEAVYIPLPPALRAPWVRAALDAGKHVFAEKPLTTDPKETAALTALAESAGLVLMENYMFVHHSQHQYVRTLVADGAIGELRTLQAAFTIPPRPATDHRLRSDLGGGALLDGAGYPVRAAQFFLGDDLTVLGASLKPHETHDVDIAGDALLRHPDGVTAHISFGMEHFYVSRYQLLGSTGQITVDHAFTTPPDHRPVIRVDRHNHQELRTLPTDDQCANTLTHFATAIRTGTPTDTTTSIAQSRIIETIRTAATARTGSMETSR</sequence>
<feature type="domain" description="GFO/IDH/MocA-like oxidoreductase" evidence="4">
    <location>
        <begin position="140"/>
        <end position="256"/>
    </location>
</feature>
<dbReference type="GO" id="GO:0000166">
    <property type="term" value="F:nucleotide binding"/>
    <property type="evidence" value="ECO:0007669"/>
    <property type="project" value="InterPro"/>
</dbReference>